<evidence type="ECO:0000313" key="3">
    <source>
        <dbReference type="Proteomes" id="UP000199379"/>
    </source>
</evidence>
<reference evidence="2 3" key="1">
    <citation type="submission" date="2016-10" db="EMBL/GenBank/DDBJ databases">
        <authorList>
            <person name="de Groot N.N."/>
        </authorList>
    </citation>
    <scope>NUCLEOTIDE SEQUENCE [LARGE SCALE GENOMIC DNA]</scope>
    <source>
        <strain evidence="2 3">DSM 29340</strain>
    </source>
</reference>
<dbReference type="EMBL" id="FNYD01000002">
    <property type="protein sequence ID" value="SEI78351.1"/>
    <property type="molecule type" value="Genomic_DNA"/>
</dbReference>
<keyword evidence="3" id="KW-1185">Reference proteome</keyword>
<feature type="chain" id="PRO_5011754459" evidence="1">
    <location>
        <begin position="22"/>
        <end position="139"/>
    </location>
</feature>
<sequence>MRRTAFFAALASVAIAGAGLAGTPAVIEMEQDDRMTPIAAVLPPLSDRELGLRCHGFFRAMQVRHQLAQMMGFAQLDLFAFLSDLPLARLDRVADAGGETDYVTPYMVEFGPLDPLRTARSGLFASDRRTCTDLLDRLG</sequence>
<feature type="signal peptide" evidence="1">
    <location>
        <begin position="1"/>
        <end position="21"/>
    </location>
</feature>
<name>A0A1H6TEC5_9RHOB</name>
<proteinExistence type="predicted"/>
<keyword evidence="1" id="KW-0732">Signal</keyword>
<evidence type="ECO:0000313" key="2">
    <source>
        <dbReference type="EMBL" id="SEI78351.1"/>
    </source>
</evidence>
<dbReference type="Proteomes" id="UP000199379">
    <property type="component" value="Unassembled WGS sequence"/>
</dbReference>
<protein>
    <submittedName>
        <fullName evidence="2">Uncharacterized protein</fullName>
    </submittedName>
</protein>
<dbReference type="STRING" id="1227549.SAMN05444007_102345"/>
<gene>
    <name evidence="2" type="ORF">SAMN05444007_102345</name>
</gene>
<organism evidence="2 3">
    <name type="scientific">Cribrihabitans marinus</name>
    <dbReference type="NCBI Taxonomy" id="1227549"/>
    <lineage>
        <taxon>Bacteria</taxon>
        <taxon>Pseudomonadati</taxon>
        <taxon>Pseudomonadota</taxon>
        <taxon>Alphaproteobacteria</taxon>
        <taxon>Rhodobacterales</taxon>
        <taxon>Paracoccaceae</taxon>
        <taxon>Cribrihabitans</taxon>
    </lineage>
</organism>
<accession>A0A1H6TEC5</accession>
<evidence type="ECO:0000256" key="1">
    <source>
        <dbReference type="SAM" id="SignalP"/>
    </source>
</evidence>
<dbReference type="AlphaFoldDB" id="A0A1H6TEC5"/>